<name>W8W259_9VIRU</name>
<evidence type="ECO:0000256" key="1">
    <source>
        <dbReference type="SAM" id="Phobius"/>
    </source>
</evidence>
<accession>W8W259</accession>
<sequence>MSSNLTIIILLFGILWILWYFLKGVELKEEDDHLVQNYCTKQKFKQRLVLVIEQFDDLNQLLTLIRNILKQDIKVDLLVLISNDENLKKVNLIQNTCIINKLGGLSFLLKESDNDSILLFLFPPSFNDFSNPKFLKYFLKNSKNNCGLIKVKNNSVLVDINKVYDYHKKIEFLFKKNY</sequence>
<protein>
    <submittedName>
        <fullName evidence="2">Uncharacterized protein</fullName>
    </submittedName>
</protein>
<keyword evidence="1" id="KW-0472">Membrane</keyword>
<evidence type="ECO:0000313" key="2">
    <source>
        <dbReference type="EMBL" id="CCV02261.1"/>
    </source>
</evidence>
<gene>
    <name evidence="2" type="primary">066R</name>
    <name evidence="2" type="ORF">IIV30_066R</name>
</gene>
<dbReference type="OrthoDB" id="34838at10239"/>
<keyword evidence="1" id="KW-1133">Transmembrane helix</keyword>
<dbReference type="EMBL" id="HF920636">
    <property type="protein sequence ID" value="CCV02261.1"/>
    <property type="molecule type" value="Genomic_DNA"/>
</dbReference>
<dbReference type="RefSeq" id="YP_009010360.1">
    <property type="nucleotide sequence ID" value="NC_023611.1"/>
</dbReference>
<proteinExistence type="predicted"/>
<keyword evidence="1" id="KW-0812">Transmembrane</keyword>
<dbReference type="KEGG" id="vg:18501260"/>
<feature type="transmembrane region" description="Helical" evidence="1">
    <location>
        <begin position="6"/>
        <end position="22"/>
    </location>
</feature>
<reference evidence="2 3" key="1">
    <citation type="submission" date="2013-03" db="EMBL/GenBank/DDBJ databases">
        <title>Genomic and evolutionary features of invertebrate iridoviruse.</title>
        <authorList>
            <person name="Piegu B."/>
            <person name="Guizard S."/>
            <person name="Bideshi D."/>
            <person name="Spears T."/>
            <person name="Federici B."/>
            <person name="Bigot Y."/>
        </authorList>
    </citation>
    <scope>NUCLEOTIDE SEQUENCE [LARGE SCALE GENOMIC DNA]</scope>
</reference>
<evidence type="ECO:0000313" key="3">
    <source>
        <dbReference type="Proteomes" id="UP000136450"/>
    </source>
</evidence>
<organism evidence="2 3">
    <name type="scientific">Invertebrate iridescent virus 30</name>
    <dbReference type="NCBI Taxonomy" id="345585"/>
    <lineage>
        <taxon>Viruses</taxon>
        <taxon>Varidnaviria</taxon>
        <taxon>Bamfordvirae</taxon>
        <taxon>Nucleocytoviricota</taxon>
        <taxon>Megaviricetes</taxon>
        <taxon>Pimascovirales</taxon>
        <taxon>Pimascovirales incertae sedis</taxon>
        <taxon>Iridoviridae</taxon>
        <taxon>Betairidovirinae</taxon>
        <taxon>Chloriridovirus</taxon>
        <taxon>Chloriridovirus simulium1</taxon>
        <taxon>Invertebrate iridescent virus 22</taxon>
    </lineage>
</organism>
<dbReference type="Proteomes" id="UP000136450">
    <property type="component" value="Segment"/>
</dbReference>
<dbReference type="GeneID" id="18501260"/>